<organism evidence="1 2">
    <name type="scientific">Trichothecium roseum</name>
    <dbReference type="NCBI Taxonomy" id="47278"/>
    <lineage>
        <taxon>Eukaryota</taxon>
        <taxon>Fungi</taxon>
        <taxon>Dikarya</taxon>
        <taxon>Ascomycota</taxon>
        <taxon>Pezizomycotina</taxon>
        <taxon>Sordariomycetes</taxon>
        <taxon>Hypocreomycetidae</taxon>
        <taxon>Hypocreales</taxon>
        <taxon>Hypocreales incertae sedis</taxon>
        <taxon>Trichothecium</taxon>
    </lineage>
</organism>
<sequence>MEQQSSTSKVTVEYHDPHDVFKLLAPGLVPRLPLHNLHWQSHAGPLRSIGTLHVDLVRGNDPGNASASATPSLRRSNSTIRDDGFQTQQVGGRPTSSETNESGSHASGPATQRRHQIPGLRRTPYLKVLLVRCDDNDSYKNSVRSEVREWIKTHTPSSTSKKSTNEEKHDTYEWLIVHIVIPNSTAATQPRGTNIKSDSQESSKSSATSRWRTGSTPLLEKLRSDFNSSKKGAVDRVVQIRIGINDVPYDLLPRVVPAVPTGYSETEQDAENAWVELMSKIKSLILSSFDQRVTQYEEDIKEKDAQRSLPGWNFCTFFILKEGLARGFENVGLVEDALVGYDELSIGLDTVAGEHANTGAPERHGGVLESYTDELKRVAEKILAQGAEGDEEAVDLQSKDGKEQFDEIPIAATKKPYREMILANKVSVFDFRCYIFSRQIALLLRLGNASSTREELLAKLREQQGSVLHGVAPLAPAPLMRTEERENLGTLGEICRRALQFIPIISQIMRQDIAAAMADYKGGSELTEVMDNMVTSFAFSVAQQILAETSTKALPIPPTTLPPADTEQKASIPEPKTMMHPARSSSMHIPPAVRAPPSPGIFPGPGRPMSLEAEDAHFAKAGLEELAARRADLYMLSRSILDGLGKKRGWSNGWAEAPVVGDVDEVGMVEVSLDDDEDESGSSETIEPHTPLVAGIGSALLRTAVDNAEDFYRLYEILTDKALRHFTVANHDYCVQANMADLAVLKFQQKEYRAASSFFIQTTPFFSESGWSMLELSMLIMYTQCLHELKSTQDYVRVALKLLTKFCAAERESLEQRKVLGPKGQEKKNYPDSSAIEGVVKKLFELAPSLQNEAHVMLASLFNEVELSGYPEYDKGRDGCSLSVQFRCLIPEEATFDSAALRLSSIDEGPCKELWLESKDEIVLTRGKNTVTLHCQSVVPGKYRVDYLSLSAGKIRVVFERDANQPTSSATDIFRRPEVTLFSQPGVLDIHLKATPHIQLDKSNCLDLSLSTGWNKLKNCEIRIKPATGGLRLVTQEATIVGGSIDFAKPPEAGVFYLDSLKTETNLTIRFPYTVEQDLGNVVARLEVFYTTESGESHYLAKAATVPVSLAVGVNVQDVFKHNALFSRFNVSTASASPLRIFETELVGTDLFESSTGAPPASTILVFQRQPATFMYKVKRKEGSKLAKRTDKIMYLKLFYTTLAAEIEELVKKSITAALEDSPLAIFSKVIMVAVGNHVRSELSAHDLERATLLSQISTSFLKDVRWGQYLFGLGAISGSEKDAAHATSEFFTAWQATNPVLTIPSTPIADKSSMLIPVEIPSVPVIHTADIRLQSPLHGLGDSGATPTVTLNQVLPATLHLKWTRIWDTEGASKQKEEFSYEVTAPGESWLLGGKRKGRFEIPPSSDAVASTPETEASIPLVLIPQREGWLPYPAVDIRETGEEVRGCEIDARNLGETVRVVSGREEVTVSLDASGPGGGPLVVEAAGIISQGRIVT</sequence>
<protein>
    <submittedName>
        <fullName evidence="1">Uncharacterized protein</fullName>
    </submittedName>
</protein>
<evidence type="ECO:0000313" key="1">
    <source>
        <dbReference type="EMBL" id="KAI9903510.1"/>
    </source>
</evidence>
<accession>A0ACC0VCE2</accession>
<evidence type="ECO:0000313" key="2">
    <source>
        <dbReference type="Proteomes" id="UP001163324"/>
    </source>
</evidence>
<comment type="caution">
    <text evidence="1">The sequence shown here is derived from an EMBL/GenBank/DDBJ whole genome shotgun (WGS) entry which is preliminary data.</text>
</comment>
<name>A0ACC0VCE2_9HYPO</name>
<dbReference type="Proteomes" id="UP001163324">
    <property type="component" value="Chromosome 1"/>
</dbReference>
<dbReference type="EMBL" id="CM047940">
    <property type="protein sequence ID" value="KAI9903510.1"/>
    <property type="molecule type" value="Genomic_DNA"/>
</dbReference>
<proteinExistence type="predicted"/>
<keyword evidence="2" id="KW-1185">Reference proteome</keyword>
<reference evidence="1" key="1">
    <citation type="submission" date="2022-10" db="EMBL/GenBank/DDBJ databases">
        <title>Complete Genome of Trichothecium roseum strain YXFP-22015, a Plant Pathogen Isolated from Citrus.</title>
        <authorList>
            <person name="Wang Y."/>
            <person name="Zhu L."/>
        </authorList>
    </citation>
    <scope>NUCLEOTIDE SEQUENCE</scope>
    <source>
        <strain evidence="1">YXFP-22015</strain>
    </source>
</reference>
<gene>
    <name evidence="1" type="ORF">N3K66_000039</name>
</gene>